<feature type="domain" description="Glycosyl transferase family 1" evidence="1">
    <location>
        <begin position="164"/>
        <end position="315"/>
    </location>
</feature>
<dbReference type="Proteomes" id="UP000053370">
    <property type="component" value="Unassembled WGS sequence"/>
</dbReference>
<dbReference type="InterPro" id="IPR050194">
    <property type="entry name" value="Glycosyltransferase_grp1"/>
</dbReference>
<name>A0A0S7BV31_9CHLR</name>
<dbReference type="InterPro" id="IPR028098">
    <property type="entry name" value="Glyco_trans_4-like_N"/>
</dbReference>
<feature type="domain" description="Glycosyltransferase subfamily 4-like N-terminal" evidence="2">
    <location>
        <begin position="16"/>
        <end position="154"/>
    </location>
</feature>
<dbReference type="SUPFAM" id="SSF53756">
    <property type="entry name" value="UDP-Glycosyltransferase/glycogen phosphorylase"/>
    <property type="match status" value="1"/>
</dbReference>
<dbReference type="Pfam" id="PF13439">
    <property type="entry name" value="Glyco_transf_4"/>
    <property type="match status" value="1"/>
</dbReference>
<dbReference type="EMBL" id="DF968181">
    <property type="protein sequence ID" value="GAP41409.1"/>
    <property type="molecule type" value="Genomic_DNA"/>
</dbReference>
<dbReference type="PANTHER" id="PTHR45947">
    <property type="entry name" value="SULFOQUINOVOSYL TRANSFERASE SQD2"/>
    <property type="match status" value="1"/>
</dbReference>
<dbReference type="PANTHER" id="PTHR45947:SF3">
    <property type="entry name" value="SULFOQUINOVOSYL TRANSFERASE SQD2"/>
    <property type="match status" value="1"/>
</dbReference>
<keyword evidence="4" id="KW-1185">Reference proteome</keyword>
<gene>
    <name evidence="3" type="ORF">ATC1_131398</name>
</gene>
<reference evidence="3" key="1">
    <citation type="journal article" date="2015" name="Genome Announc.">
        <title>Draft Genome Sequence of Anaerolineae Strain TC1, a Novel Isolate from a Methanogenic Wastewater Treatment System.</title>
        <authorList>
            <person name="Matsuura N."/>
            <person name="Tourlousse D.M."/>
            <person name="Sun L."/>
            <person name="Toyonaga M."/>
            <person name="Kuroda K."/>
            <person name="Ohashi A."/>
            <person name="Cruz R."/>
            <person name="Yamaguchi T."/>
            <person name="Sekiguchi Y."/>
        </authorList>
    </citation>
    <scope>NUCLEOTIDE SEQUENCE [LARGE SCALE GENOMIC DNA]</scope>
    <source>
        <strain evidence="3">TC1</strain>
    </source>
</reference>
<evidence type="ECO:0000313" key="3">
    <source>
        <dbReference type="EMBL" id="GAP41409.1"/>
    </source>
</evidence>
<dbReference type="Gene3D" id="3.40.50.2000">
    <property type="entry name" value="Glycogen Phosphorylase B"/>
    <property type="match status" value="2"/>
</dbReference>
<dbReference type="STRING" id="1678840.ATC1_131398"/>
<dbReference type="Pfam" id="PF00534">
    <property type="entry name" value="Glycos_transf_1"/>
    <property type="match status" value="1"/>
</dbReference>
<dbReference type="OrthoDB" id="9806653at2"/>
<evidence type="ECO:0000259" key="1">
    <source>
        <dbReference type="Pfam" id="PF00534"/>
    </source>
</evidence>
<evidence type="ECO:0000313" key="4">
    <source>
        <dbReference type="Proteomes" id="UP000053370"/>
    </source>
</evidence>
<dbReference type="InterPro" id="IPR001296">
    <property type="entry name" value="Glyco_trans_1"/>
</dbReference>
<dbReference type="RefSeq" id="WP_062282544.1">
    <property type="nucleotide sequence ID" value="NZ_DF968181.1"/>
</dbReference>
<evidence type="ECO:0000259" key="2">
    <source>
        <dbReference type="Pfam" id="PF13439"/>
    </source>
</evidence>
<sequence length="345" mass="39534">MAAMLASNIDLSRFVVTVICLYGKHQNTVFEKNIHSQGIPIIYLNKGLGFSIKVVWKMWRTLNQLKPDVIHSHLAACIYAAPWVLFHPVKMVHTIHNSPQYEGNIYRRIVLWFLFHTNRAIPIALSPQNKLMISQYFHIKELQVKIVRNPVQLNQYHAKKLNHQDQKSIRFINVGRLTRQKNQVFLLNAFKKLHNLYPNISLMIVGDGPEREELEKTVNSLQMRDSVVFTGEVEKIEDYLALADIFVLTSIYEGLPLSVLEAMASGLPIIASDVGGIRDIVEENGMIVPVNDESALIHAMAEQINNSQMREKMGELSHEMSKQYDISIITNEYEAIYLSVSKRKK</sequence>
<protein>
    <submittedName>
        <fullName evidence="3">Glycosyltransferase</fullName>
    </submittedName>
</protein>
<dbReference type="AlphaFoldDB" id="A0A0S7BV31"/>
<organism evidence="3">
    <name type="scientific">Flexilinea flocculi</name>
    <dbReference type="NCBI Taxonomy" id="1678840"/>
    <lineage>
        <taxon>Bacteria</taxon>
        <taxon>Bacillati</taxon>
        <taxon>Chloroflexota</taxon>
        <taxon>Anaerolineae</taxon>
        <taxon>Anaerolineales</taxon>
        <taxon>Anaerolineaceae</taxon>
        <taxon>Flexilinea</taxon>
    </lineage>
</organism>
<keyword evidence="3" id="KW-0808">Transferase</keyword>
<dbReference type="GO" id="GO:0016757">
    <property type="term" value="F:glycosyltransferase activity"/>
    <property type="evidence" value="ECO:0007669"/>
    <property type="project" value="InterPro"/>
</dbReference>
<accession>A0A0S7BV31</accession>
<proteinExistence type="predicted"/>